<feature type="compositionally biased region" description="Polar residues" evidence="1">
    <location>
        <begin position="28"/>
        <end position="46"/>
    </location>
</feature>
<evidence type="ECO:0000313" key="4">
    <source>
        <dbReference type="Proteomes" id="UP000317494"/>
    </source>
</evidence>
<gene>
    <name evidence="3" type="ORF">SeMB42_g00558</name>
</gene>
<feature type="transmembrane region" description="Helical" evidence="2">
    <location>
        <begin position="507"/>
        <end position="529"/>
    </location>
</feature>
<name>A0A507DQG0_9FUNG</name>
<evidence type="ECO:0008006" key="5">
    <source>
        <dbReference type="Google" id="ProtNLM"/>
    </source>
</evidence>
<dbReference type="PANTHER" id="PTHR31082:SF4">
    <property type="entry name" value="PHEROMONE-REGULATED MEMBRANE PROTEIN 10"/>
    <property type="match status" value="1"/>
</dbReference>
<evidence type="ECO:0000313" key="3">
    <source>
        <dbReference type="EMBL" id="TPX53924.1"/>
    </source>
</evidence>
<dbReference type="Proteomes" id="UP000317494">
    <property type="component" value="Unassembled WGS sequence"/>
</dbReference>
<evidence type="ECO:0000256" key="1">
    <source>
        <dbReference type="SAM" id="MobiDB-lite"/>
    </source>
</evidence>
<feature type="region of interest" description="Disordered" evidence="1">
    <location>
        <begin position="1"/>
        <end position="54"/>
    </location>
</feature>
<sequence length="582" mass="62867">MRGYEKIDSLHDTESPTDGGGDLSSLSKSRFTPTKPHSNENGSIPQHSRIPSPAARTRGSFLELAVLKTVSAANNIDLVRPFHGASAASTETPNELPPGHPPRLQRKLASAFTSQSLLSLSQQGPSSARLDSSTRLPRDSGQVKLLLALAKALATYGAPLYRVSHRVEEAAEKLKVPFGILALANSLLITTGDASIDHPTQTHHMDFISAFHVGKLQDVDRLARRTKHCILPKFRHSPSASKLPSSLPIRSSASSPDGVRAPPTLQRKASRASEILLSNEELNNNDESLDENPRESKVRPPTVDDLLSDLEDIISRPDPYPIFVTVSAQGVQSALLALILFKADLVESLLRFSFPSRLPFSREYSNSHLCGTIFAIRSYHCATSAMGGVVRVFQAFLRALKLGYGLSLGSRLVTSLAGQTENLVEACPTSSGIELWRVPFVFPLIFVVMIMFRAYPRQWLHISCISFIAFGVSLLSSEVFARDTATALAAFVLGLGANIYSRCTNDIAIGAILCGMIWLAPGSLGVIGARDLFDSSSELGGGTTFGIEMMTRAMSIAIGLYVANVAVFPLAKLQKEFEDSTA</sequence>
<feature type="compositionally biased region" description="Low complexity" evidence="1">
    <location>
        <begin position="237"/>
        <end position="256"/>
    </location>
</feature>
<reference evidence="3 4" key="1">
    <citation type="journal article" date="2019" name="Sci. Rep.">
        <title>Comparative genomics of chytrid fungi reveal insights into the obligate biotrophic and pathogenic lifestyle of Synchytrium endobioticum.</title>
        <authorList>
            <person name="van de Vossenberg B.T.L.H."/>
            <person name="Warris S."/>
            <person name="Nguyen H.D.T."/>
            <person name="van Gent-Pelzer M.P.E."/>
            <person name="Joly D.L."/>
            <person name="van de Geest H.C."/>
            <person name="Bonants P.J.M."/>
            <person name="Smith D.S."/>
            <person name="Levesque C.A."/>
            <person name="van der Lee T.A.J."/>
        </authorList>
    </citation>
    <scope>NUCLEOTIDE SEQUENCE [LARGE SCALE GENOMIC DNA]</scope>
    <source>
        <strain evidence="3 4">MB42</strain>
    </source>
</reference>
<feature type="region of interest" description="Disordered" evidence="1">
    <location>
        <begin position="237"/>
        <end position="266"/>
    </location>
</feature>
<feature type="transmembrane region" description="Helical" evidence="2">
    <location>
        <begin position="549"/>
        <end position="571"/>
    </location>
</feature>
<protein>
    <recommendedName>
        <fullName evidence="5">Threonine/serine exporter-like N-terminal domain-containing protein</fullName>
    </recommendedName>
</protein>
<dbReference type="STRING" id="286115.A0A507DQG0"/>
<dbReference type="VEuPathDB" id="FungiDB:SeMB42_g00558"/>
<feature type="transmembrane region" description="Helical" evidence="2">
    <location>
        <begin position="435"/>
        <end position="452"/>
    </location>
</feature>
<feature type="transmembrane region" description="Helical" evidence="2">
    <location>
        <begin position="483"/>
        <end position="500"/>
    </location>
</feature>
<dbReference type="EMBL" id="QEAN01000011">
    <property type="protein sequence ID" value="TPX53924.1"/>
    <property type="molecule type" value="Genomic_DNA"/>
</dbReference>
<keyword evidence="2" id="KW-0812">Transmembrane</keyword>
<organism evidence="3 4">
    <name type="scientific">Synchytrium endobioticum</name>
    <dbReference type="NCBI Taxonomy" id="286115"/>
    <lineage>
        <taxon>Eukaryota</taxon>
        <taxon>Fungi</taxon>
        <taxon>Fungi incertae sedis</taxon>
        <taxon>Chytridiomycota</taxon>
        <taxon>Chytridiomycota incertae sedis</taxon>
        <taxon>Chytridiomycetes</taxon>
        <taxon>Synchytriales</taxon>
        <taxon>Synchytriaceae</taxon>
        <taxon>Synchytrium</taxon>
    </lineage>
</organism>
<feature type="region of interest" description="Disordered" evidence="1">
    <location>
        <begin position="280"/>
        <end position="301"/>
    </location>
</feature>
<dbReference type="InterPro" id="IPR051361">
    <property type="entry name" value="ThrE/Ser_Exporter"/>
</dbReference>
<feature type="transmembrane region" description="Helical" evidence="2">
    <location>
        <begin position="459"/>
        <end position="477"/>
    </location>
</feature>
<keyword evidence="4" id="KW-1185">Reference proteome</keyword>
<evidence type="ECO:0000256" key="2">
    <source>
        <dbReference type="SAM" id="Phobius"/>
    </source>
</evidence>
<proteinExistence type="predicted"/>
<keyword evidence="2" id="KW-0472">Membrane</keyword>
<accession>A0A507DQG0</accession>
<dbReference type="AlphaFoldDB" id="A0A507DQG0"/>
<dbReference type="PANTHER" id="PTHR31082">
    <property type="entry name" value="PHEROMONE-REGULATED MEMBRANE PROTEIN 10"/>
    <property type="match status" value="1"/>
</dbReference>
<comment type="caution">
    <text evidence="3">The sequence shown here is derived from an EMBL/GenBank/DDBJ whole genome shotgun (WGS) entry which is preliminary data.</text>
</comment>
<feature type="compositionally biased region" description="Basic and acidic residues" evidence="1">
    <location>
        <begin position="1"/>
        <end position="14"/>
    </location>
</feature>
<keyword evidence="2" id="KW-1133">Transmembrane helix</keyword>